<dbReference type="OrthoDB" id="3126885at2759"/>
<dbReference type="EMBL" id="JADNRY010001346">
    <property type="protein sequence ID" value="KAF9017660.1"/>
    <property type="molecule type" value="Genomic_DNA"/>
</dbReference>
<feature type="compositionally biased region" description="Low complexity" evidence="1">
    <location>
        <begin position="210"/>
        <end position="224"/>
    </location>
</feature>
<reference evidence="2" key="1">
    <citation type="submission" date="2020-11" db="EMBL/GenBank/DDBJ databases">
        <authorList>
            <consortium name="DOE Joint Genome Institute"/>
            <person name="Ahrendt S."/>
            <person name="Riley R."/>
            <person name="Andreopoulos W."/>
            <person name="Labutti K."/>
            <person name="Pangilinan J."/>
            <person name="Ruiz-Duenas F.J."/>
            <person name="Barrasa J.M."/>
            <person name="Sanchez-Garcia M."/>
            <person name="Camarero S."/>
            <person name="Miyauchi S."/>
            <person name="Serrano A."/>
            <person name="Linde D."/>
            <person name="Babiker R."/>
            <person name="Drula E."/>
            <person name="Ayuso-Fernandez I."/>
            <person name="Pacheco R."/>
            <person name="Padilla G."/>
            <person name="Ferreira P."/>
            <person name="Barriuso J."/>
            <person name="Kellner H."/>
            <person name="Castanera R."/>
            <person name="Alfaro M."/>
            <person name="Ramirez L."/>
            <person name="Pisabarro A.G."/>
            <person name="Kuo A."/>
            <person name="Tritt A."/>
            <person name="Lipzen A."/>
            <person name="He G."/>
            <person name="Yan M."/>
            <person name="Ng V."/>
            <person name="Cullen D."/>
            <person name="Martin F."/>
            <person name="Rosso M.-N."/>
            <person name="Henrissat B."/>
            <person name="Hibbett D."/>
            <person name="Martinez A.T."/>
            <person name="Grigoriev I.V."/>
        </authorList>
    </citation>
    <scope>NUCLEOTIDE SEQUENCE</scope>
    <source>
        <strain evidence="2">AH 40177</strain>
    </source>
</reference>
<evidence type="ECO:0000313" key="2">
    <source>
        <dbReference type="EMBL" id="KAF9017660.1"/>
    </source>
</evidence>
<evidence type="ECO:0000256" key="1">
    <source>
        <dbReference type="SAM" id="MobiDB-lite"/>
    </source>
</evidence>
<feature type="compositionally biased region" description="Low complexity" evidence="1">
    <location>
        <begin position="130"/>
        <end position="144"/>
    </location>
</feature>
<dbReference type="Proteomes" id="UP000772434">
    <property type="component" value="Unassembled WGS sequence"/>
</dbReference>
<comment type="caution">
    <text evidence="2">The sequence shown here is derived from an EMBL/GenBank/DDBJ whole genome shotgun (WGS) entry which is preliminary data.</text>
</comment>
<organism evidence="2 3">
    <name type="scientific">Rhodocollybia butyracea</name>
    <dbReference type="NCBI Taxonomy" id="206335"/>
    <lineage>
        <taxon>Eukaryota</taxon>
        <taxon>Fungi</taxon>
        <taxon>Dikarya</taxon>
        <taxon>Basidiomycota</taxon>
        <taxon>Agaricomycotina</taxon>
        <taxon>Agaricomycetes</taxon>
        <taxon>Agaricomycetidae</taxon>
        <taxon>Agaricales</taxon>
        <taxon>Marasmiineae</taxon>
        <taxon>Omphalotaceae</taxon>
        <taxon>Rhodocollybia</taxon>
    </lineage>
</organism>
<feature type="region of interest" description="Disordered" evidence="1">
    <location>
        <begin position="130"/>
        <end position="227"/>
    </location>
</feature>
<proteinExistence type="predicted"/>
<protein>
    <submittedName>
        <fullName evidence="2">Uncharacterized protein</fullName>
    </submittedName>
</protein>
<keyword evidence="3" id="KW-1185">Reference proteome</keyword>
<name>A0A9P5TVK8_9AGAR</name>
<feature type="compositionally biased region" description="Polar residues" evidence="1">
    <location>
        <begin position="187"/>
        <end position="200"/>
    </location>
</feature>
<sequence length="323" mass="33232">MFTSPDKMVTSGSVPPLNNISGTYCLDAKSAARGIGCMRLYIGGCAASAYKGMQTWNTTVYDVPDAVVTKHGINVQRSGKQKAVLRFSFPLTVTDSLPQPVHTKQTIGLTLCFSSYLFWHNYPTMAVSNNAPPAHNGPPGHLNNFPMPGENPSSQQRAPGSATTPSSSSAPRLSTGSSDTGVDSSTIRQSGPANAGSTPSGGLPTAATRAAGHAHPGNPGGTAALPGNANASNPFMVSQGLTFSTREDMEAHIAACIEAGIRGASSVSSSSSSPVKGDKMVIPAIEIGYVGNRFDTGELLSSLSPVSGTLALKGAFGLLRYTE</sequence>
<accession>A0A9P5TVK8</accession>
<gene>
    <name evidence="2" type="ORF">BDP27DRAFT_1475413</name>
</gene>
<feature type="compositionally biased region" description="Low complexity" evidence="1">
    <location>
        <begin position="157"/>
        <end position="186"/>
    </location>
</feature>
<evidence type="ECO:0000313" key="3">
    <source>
        <dbReference type="Proteomes" id="UP000772434"/>
    </source>
</evidence>
<dbReference type="AlphaFoldDB" id="A0A9P5TVK8"/>